<reference evidence="3 6" key="1">
    <citation type="submission" date="2021-01" db="EMBL/GenBank/DDBJ databases">
        <title>Sequencing the genomes of 1000 actinobacteria strains.</title>
        <authorList>
            <person name="Klenk H.-P."/>
        </authorList>
    </citation>
    <scope>NUCLEOTIDE SEQUENCE [LARGE SCALE GENOMIC DNA]</scope>
    <source>
        <strain evidence="3 6">DSM 44581</strain>
    </source>
</reference>
<dbReference type="PRINTS" id="PR01438">
    <property type="entry name" value="UNVRSLSTRESS"/>
</dbReference>
<accession>A0A8T8HZP7</accession>
<dbReference type="Proteomes" id="UP000671828">
    <property type="component" value="Chromosome"/>
</dbReference>
<reference evidence="4" key="2">
    <citation type="submission" date="2021-04" db="EMBL/GenBank/DDBJ databases">
        <title>Saccharothrix algeriensis WGS.</title>
        <authorList>
            <person name="Stuskova K."/>
            <person name="Hakalova E."/>
            <person name="Tebbal A.B."/>
            <person name="Eichmeier A."/>
        </authorList>
    </citation>
    <scope>NUCLEOTIDE SEQUENCE</scope>
    <source>
        <strain evidence="4">NRRL B-24137</strain>
    </source>
</reference>
<dbReference type="RefSeq" id="WP_204840785.1">
    <property type="nucleotide sequence ID" value="NZ_JAFBCL010000001.1"/>
</dbReference>
<proteinExistence type="inferred from homology"/>
<evidence type="ECO:0000256" key="1">
    <source>
        <dbReference type="ARBA" id="ARBA00008791"/>
    </source>
</evidence>
<dbReference type="InterPro" id="IPR006015">
    <property type="entry name" value="Universal_stress_UspA"/>
</dbReference>
<organism evidence="4 5">
    <name type="scientific">Saccharothrix algeriensis</name>
    <dbReference type="NCBI Taxonomy" id="173560"/>
    <lineage>
        <taxon>Bacteria</taxon>
        <taxon>Bacillati</taxon>
        <taxon>Actinomycetota</taxon>
        <taxon>Actinomycetes</taxon>
        <taxon>Pseudonocardiales</taxon>
        <taxon>Pseudonocardiaceae</taxon>
        <taxon>Saccharothrix</taxon>
    </lineage>
</organism>
<dbReference type="EMBL" id="CP072788">
    <property type="protein sequence ID" value="QTR04002.1"/>
    <property type="molecule type" value="Genomic_DNA"/>
</dbReference>
<comment type="similarity">
    <text evidence="1">Belongs to the universal stress protein A family.</text>
</comment>
<evidence type="ECO:0000313" key="6">
    <source>
        <dbReference type="Proteomes" id="UP001195724"/>
    </source>
</evidence>
<dbReference type="Pfam" id="PF00582">
    <property type="entry name" value="Usp"/>
    <property type="match status" value="1"/>
</dbReference>
<dbReference type="PANTHER" id="PTHR31964:SF113">
    <property type="entry name" value="USPA DOMAIN-CONTAINING PROTEIN"/>
    <property type="match status" value="1"/>
</dbReference>
<evidence type="ECO:0000313" key="5">
    <source>
        <dbReference type="Proteomes" id="UP000671828"/>
    </source>
</evidence>
<gene>
    <name evidence="4" type="ORF">J7S33_03030</name>
    <name evidence="3" type="ORF">JOE68_000573</name>
</gene>
<dbReference type="PANTHER" id="PTHR31964">
    <property type="entry name" value="ADENINE NUCLEOTIDE ALPHA HYDROLASES-LIKE SUPERFAMILY PROTEIN"/>
    <property type="match status" value="1"/>
</dbReference>
<sequence>MGRTKKIVVGVDASPASADALEWAVRHAGDGTVQAVAVCRMHPDVCGDGNAFHTAHRRVLRTAVEKLDPAERARVEQVVVDGEPGPALVDLARDADTLVLGGHEYHRTDVAVVGSVVAYCVRHAPCPVVVVPVGAGGEGADARLHGAAREFR</sequence>
<dbReference type="SUPFAM" id="SSF52402">
    <property type="entry name" value="Adenine nucleotide alpha hydrolases-like"/>
    <property type="match status" value="1"/>
</dbReference>
<dbReference type="Proteomes" id="UP001195724">
    <property type="component" value="Unassembled WGS sequence"/>
</dbReference>
<dbReference type="AlphaFoldDB" id="A0A8T8HZP7"/>
<dbReference type="InterPro" id="IPR006016">
    <property type="entry name" value="UspA"/>
</dbReference>
<dbReference type="InterPro" id="IPR014729">
    <property type="entry name" value="Rossmann-like_a/b/a_fold"/>
</dbReference>
<evidence type="ECO:0000313" key="4">
    <source>
        <dbReference type="EMBL" id="QTR04002.1"/>
    </source>
</evidence>
<feature type="domain" description="UspA" evidence="2">
    <location>
        <begin position="5"/>
        <end position="132"/>
    </location>
</feature>
<dbReference type="EMBL" id="JAFBCL010000001">
    <property type="protein sequence ID" value="MBM7809708.1"/>
    <property type="molecule type" value="Genomic_DNA"/>
</dbReference>
<evidence type="ECO:0000313" key="3">
    <source>
        <dbReference type="EMBL" id="MBM7809708.1"/>
    </source>
</evidence>
<keyword evidence="6" id="KW-1185">Reference proteome</keyword>
<name>A0A8T8HZP7_9PSEU</name>
<evidence type="ECO:0000259" key="2">
    <source>
        <dbReference type="Pfam" id="PF00582"/>
    </source>
</evidence>
<protein>
    <submittedName>
        <fullName evidence="3">Nucleotide-binding universal stress UspA family protein</fullName>
    </submittedName>
    <submittedName>
        <fullName evidence="4">Universal stress protein</fullName>
    </submittedName>
</protein>
<dbReference type="CDD" id="cd00293">
    <property type="entry name" value="USP-like"/>
    <property type="match status" value="1"/>
</dbReference>
<dbReference type="Gene3D" id="3.40.50.620">
    <property type="entry name" value="HUPs"/>
    <property type="match status" value="1"/>
</dbReference>